<name>A0AAV7GBE9_DENCH</name>
<evidence type="ECO:0000313" key="2">
    <source>
        <dbReference type="Proteomes" id="UP000775213"/>
    </source>
</evidence>
<dbReference type="Proteomes" id="UP000775213">
    <property type="component" value="Unassembled WGS sequence"/>
</dbReference>
<reference evidence="1 2" key="1">
    <citation type="journal article" date="2021" name="Hortic Res">
        <title>Chromosome-scale assembly of the Dendrobium chrysotoxum genome enhances the understanding of orchid evolution.</title>
        <authorList>
            <person name="Zhang Y."/>
            <person name="Zhang G.Q."/>
            <person name="Zhang D."/>
            <person name="Liu X.D."/>
            <person name="Xu X.Y."/>
            <person name="Sun W.H."/>
            <person name="Yu X."/>
            <person name="Zhu X."/>
            <person name="Wang Z.W."/>
            <person name="Zhao X."/>
            <person name="Zhong W.Y."/>
            <person name="Chen H."/>
            <person name="Yin W.L."/>
            <person name="Huang T."/>
            <person name="Niu S.C."/>
            <person name="Liu Z.J."/>
        </authorList>
    </citation>
    <scope>NUCLEOTIDE SEQUENCE [LARGE SCALE GENOMIC DNA]</scope>
    <source>
        <strain evidence="1">Lindl</strain>
    </source>
</reference>
<comment type="caution">
    <text evidence="1">The sequence shown here is derived from an EMBL/GenBank/DDBJ whole genome shotgun (WGS) entry which is preliminary data.</text>
</comment>
<gene>
    <name evidence="1" type="ORF">IEQ34_017221</name>
</gene>
<keyword evidence="2" id="KW-1185">Reference proteome</keyword>
<proteinExistence type="predicted"/>
<dbReference type="AlphaFoldDB" id="A0AAV7GBE9"/>
<accession>A0AAV7GBE9</accession>
<dbReference type="EMBL" id="JAGFBR010000016">
    <property type="protein sequence ID" value="KAH0452897.1"/>
    <property type="molecule type" value="Genomic_DNA"/>
</dbReference>
<sequence>MHHNKEGEKRETLSLFSTRSFGLPGTSIGKVYRFRNAKLNCYILTSSEIEYLSLTSRSMAIEQQTLKWTSRENRELNSENISSSDLVSALRRAKRALDSSTPIMV</sequence>
<organism evidence="1 2">
    <name type="scientific">Dendrobium chrysotoxum</name>
    <name type="common">Orchid</name>
    <dbReference type="NCBI Taxonomy" id="161865"/>
    <lineage>
        <taxon>Eukaryota</taxon>
        <taxon>Viridiplantae</taxon>
        <taxon>Streptophyta</taxon>
        <taxon>Embryophyta</taxon>
        <taxon>Tracheophyta</taxon>
        <taxon>Spermatophyta</taxon>
        <taxon>Magnoliopsida</taxon>
        <taxon>Liliopsida</taxon>
        <taxon>Asparagales</taxon>
        <taxon>Orchidaceae</taxon>
        <taxon>Epidendroideae</taxon>
        <taxon>Malaxideae</taxon>
        <taxon>Dendrobiinae</taxon>
        <taxon>Dendrobium</taxon>
    </lineage>
</organism>
<evidence type="ECO:0000313" key="1">
    <source>
        <dbReference type="EMBL" id="KAH0452897.1"/>
    </source>
</evidence>
<protein>
    <submittedName>
        <fullName evidence="1">Uncharacterized protein</fullName>
    </submittedName>
</protein>